<dbReference type="OrthoDB" id="9807202at2"/>
<dbReference type="CDD" id="cd16352">
    <property type="entry name" value="CheD"/>
    <property type="match status" value="1"/>
</dbReference>
<dbReference type="InterPro" id="IPR038592">
    <property type="entry name" value="CheD-like_sf"/>
</dbReference>
<comment type="similarity">
    <text evidence="3">Belongs to the CheD family.</text>
</comment>
<dbReference type="Gene3D" id="3.30.1330.200">
    <property type="match status" value="1"/>
</dbReference>
<dbReference type="AlphaFoldDB" id="A0A098LMK6"/>
<dbReference type="EC" id="3.5.1.44" evidence="3"/>
<dbReference type="STRING" id="153721.MYP_4892"/>
<dbReference type="InterPro" id="IPR005659">
    <property type="entry name" value="Chemorcpt_Glu_NH3ase_CheD"/>
</dbReference>
<reference evidence="4 5" key="1">
    <citation type="submission" date="2014-09" db="EMBL/GenBank/DDBJ databases">
        <title>Sporocytophaga myxococcoides PG-01 genome sequencing.</title>
        <authorList>
            <person name="Liu L."/>
            <person name="Gao P.J."/>
            <person name="Chen G.J."/>
            <person name="Wang L.S."/>
        </authorList>
    </citation>
    <scope>NUCLEOTIDE SEQUENCE [LARGE SCALE GENOMIC DNA]</scope>
    <source>
        <strain evidence="4 5">PG-01</strain>
    </source>
</reference>
<keyword evidence="1 3" id="KW-0145">Chemotaxis</keyword>
<accession>A0A098LMK6</accession>
<dbReference type="HAMAP" id="MF_01440">
    <property type="entry name" value="CheD"/>
    <property type="match status" value="1"/>
</dbReference>
<dbReference type="eggNOG" id="COG1871">
    <property type="taxonomic scope" value="Bacteria"/>
</dbReference>
<keyword evidence="2 3" id="KW-0378">Hydrolase</keyword>
<comment type="function">
    <text evidence="3">Probably deamidates glutamine residues to glutamate on methyl-accepting chemotaxis receptors (MCPs), playing an important role in chemotaxis.</text>
</comment>
<dbReference type="RefSeq" id="WP_045469567.1">
    <property type="nucleotide sequence ID" value="NZ_BBLT01000015.1"/>
</dbReference>
<name>A0A098LMK6_9BACT</name>
<dbReference type="GO" id="GO:0050568">
    <property type="term" value="F:protein-glutamine glutaminase activity"/>
    <property type="evidence" value="ECO:0007669"/>
    <property type="project" value="UniProtKB-UniRule"/>
</dbReference>
<dbReference type="GO" id="GO:0006935">
    <property type="term" value="P:chemotaxis"/>
    <property type="evidence" value="ECO:0007669"/>
    <property type="project" value="UniProtKB-UniRule"/>
</dbReference>
<evidence type="ECO:0000256" key="3">
    <source>
        <dbReference type="HAMAP-Rule" id="MF_01440"/>
    </source>
</evidence>
<sequence length="150" mass="16563">MNKILTHYLYPAALFADNRPHEVITVLGTCVSVCLYDPVLKIGGINHYMLPLWNGEGLPSPKYGNIAIEKLQEKMICLGSQKKDLQAKIFGGLGKSTTANVLNIGQRNCKLAKVMLKQMQIPIVASHLGGGLARKLKFYTHTGEVHMKFV</sequence>
<dbReference type="PANTHER" id="PTHR35147:SF1">
    <property type="entry name" value="CHEMORECEPTOR GLUTAMINE DEAMIDASE CHED-RELATED"/>
    <property type="match status" value="1"/>
</dbReference>
<dbReference type="Proteomes" id="UP000030185">
    <property type="component" value="Unassembled WGS sequence"/>
</dbReference>
<evidence type="ECO:0000256" key="2">
    <source>
        <dbReference type="ARBA" id="ARBA00022801"/>
    </source>
</evidence>
<gene>
    <name evidence="3" type="primary">cheD</name>
    <name evidence="4" type="ORF">MYP_4892</name>
</gene>
<dbReference type="SUPFAM" id="SSF64438">
    <property type="entry name" value="CNF1/YfiH-like putative cysteine hydrolases"/>
    <property type="match status" value="1"/>
</dbReference>
<evidence type="ECO:0000313" key="4">
    <source>
        <dbReference type="EMBL" id="GAL87662.1"/>
    </source>
</evidence>
<protein>
    <recommendedName>
        <fullName evidence="3">Probable chemoreceptor glutamine deamidase CheD</fullName>
        <ecNumber evidence="3">3.5.1.44</ecNumber>
    </recommendedName>
</protein>
<organism evidence="4 5">
    <name type="scientific">Sporocytophaga myxococcoides</name>
    <dbReference type="NCBI Taxonomy" id="153721"/>
    <lineage>
        <taxon>Bacteria</taxon>
        <taxon>Pseudomonadati</taxon>
        <taxon>Bacteroidota</taxon>
        <taxon>Cytophagia</taxon>
        <taxon>Cytophagales</taxon>
        <taxon>Cytophagaceae</taxon>
        <taxon>Sporocytophaga</taxon>
    </lineage>
</organism>
<comment type="catalytic activity">
    <reaction evidence="3">
        <text>L-glutaminyl-[protein] + H2O = L-glutamyl-[protein] + NH4(+)</text>
        <dbReference type="Rhea" id="RHEA:16441"/>
        <dbReference type="Rhea" id="RHEA-COMP:10207"/>
        <dbReference type="Rhea" id="RHEA-COMP:10208"/>
        <dbReference type="ChEBI" id="CHEBI:15377"/>
        <dbReference type="ChEBI" id="CHEBI:28938"/>
        <dbReference type="ChEBI" id="CHEBI:29973"/>
        <dbReference type="ChEBI" id="CHEBI:30011"/>
        <dbReference type="EC" id="3.5.1.44"/>
    </reaction>
</comment>
<dbReference type="PANTHER" id="PTHR35147">
    <property type="entry name" value="CHEMORECEPTOR GLUTAMINE DEAMIDASE CHED-RELATED"/>
    <property type="match status" value="1"/>
</dbReference>
<proteinExistence type="inferred from homology"/>
<keyword evidence="5" id="KW-1185">Reference proteome</keyword>
<evidence type="ECO:0000313" key="5">
    <source>
        <dbReference type="Proteomes" id="UP000030185"/>
    </source>
</evidence>
<dbReference type="Pfam" id="PF03975">
    <property type="entry name" value="CheD"/>
    <property type="match status" value="1"/>
</dbReference>
<evidence type="ECO:0000256" key="1">
    <source>
        <dbReference type="ARBA" id="ARBA00022500"/>
    </source>
</evidence>
<dbReference type="InterPro" id="IPR011324">
    <property type="entry name" value="Cytotoxic_necrot_fac-like_cat"/>
</dbReference>
<dbReference type="EMBL" id="BBLT01000015">
    <property type="protein sequence ID" value="GAL87662.1"/>
    <property type="molecule type" value="Genomic_DNA"/>
</dbReference>
<comment type="caution">
    <text evidence="4">The sequence shown here is derived from an EMBL/GenBank/DDBJ whole genome shotgun (WGS) entry which is preliminary data.</text>
</comment>